<feature type="domain" description="ABC3 transporter permease C-terminal" evidence="7">
    <location>
        <begin position="282"/>
        <end position="396"/>
    </location>
</feature>
<protein>
    <submittedName>
        <fullName evidence="9">ABC transporter permease</fullName>
    </submittedName>
</protein>
<accession>A0A412XWV9</accession>
<evidence type="ECO:0000256" key="1">
    <source>
        <dbReference type="ARBA" id="ARBA00004651"/>
    </source>
</evidence>
<keyword evidence="3 6" id="KW-0812">Transmembrane</keyword>
<evidence type="ECO:0000256" key="2">
    <source>
        <dbReference type="ARBA" id="ARBA00022475"/>
    </source>
</evidence>
<keyword evidence="5 6" id="KW-0472">Membrane</keyword>
<evidence type="ECO:0000313" key="10">
    <source>
        <dbReference type="Proteomes" id="UP000286270"/>
    </source>
</evidence>
<comment type="subcellular location">
    <subcellularLocation>
        <location evidence="1">Cell membrane</location>
        <topology evidence="1">Multi-pass membrane protein</topology>
    </subcellularLocation>
</comment>
<dbReference type="PANTHER" id="PTHR30572:SF18">
    <property type="entry name" value="ABC-TYPE MACROLIDE FAMILY EXPORT SYSTEM PERMEASE COMPONENT 2"/>
    <property type="match status" value="1"/>
</dbReference>
<proteinExistence type="predicted"/>
<dbReference type="InterPro" id="IPR025857">
    <property type="entry name" value="MacB_PCD"/>
</dbReference>
<feature type="transmembrane region" description="Helical" evidence="6">
    <location>
        <begin position="414"/>
        <end position="435"/>
    </location>
</feature>
<feature type="transmembrane region" description="Helical" evidence="6">
    <location>
        <begin position="276"/>
        <end position="298"/>
    </location>
</feature>
<dbReference type="GO" id="GO:0022857">
    <property type="term" value="F:transmembrane transporter activity"/>
    <property type="evidence" value="ECO:0007669"/>
    <property type="project" value="TreeGrafter"/>
</dbReference>
<dbReference type="PANTHER" id="PTHR30572">
    <property type="entry name" value="MEMBRANE COMPONENT OF TRANSPORTER-RELATED"/>
    <property type="match status" value="1"/>
</dbReference>
<evidence type="ECO:0000256" key="6">
    <source>
        <dbReference type="SAM" id="Phobius"/>
    </source>
</evidence>
<keyword evidence="4 6" id="KW-1133">Transmembrane helix</keyword>
<feature type="transmembrane region" description="Helical" evidence="6">
    <location>
        <begin position="327"/>
        <end position="349"/>
    </location>
</feature>
<evidence type="ECO:0000259" key="8">
    <source>
        <dbReference type="Pfam" id="PF12704"/>
    </source>
</evidence>
<dbReference type="Pfam" id="PF02687">
    <property type="entry name" value="FtsX"/>
    <property type="match status" value="2"/>
</dbReference>
<evidence type="ECO:0000313" key="9">
    <source>
        <dbReference type="EMBL" id="RGV49338.1"/>
    </source>
</evidence>
<evidence type="ECO:0000256" key="3">
    <source>
        <dbReference type="ARBA" id="ARBA00022692"/>
    </source>
</evidence>
<comment type="caution">
    <text evidence="9">The sequence shown here is derived from an EMBL/GenBank/DDBJ whole genome shotgun (WGS) entry which is preliminary data.</text>
</comment>
<dbReference type="InterPro" id="IPR003838">
    <property type="entry name" value="ABC3_permease_C"/>
</dbReference>
<sequence>MRQLYYTFRTLLNRRGLNLAKIISLTLGLFMGILLFARVTFELSFDNHYYEADKLCAVNVTVHYKDGEKKGPYPTVMAPVPAAISENFPEDIESATVVRVQSRSNTLFNGSTRLEPKVILADSLFFRTMGIEVLKGNPHELGNPETMFISESFARKAFGNEDPIGKVLLYKRSFPMTVKGVYADIPENSSLRHDVVISFATIIKHEWECVSWTCGDSFEGYIRLKESGSLEKVNSRIDKVIEKYLPFDLENDGFGMRYSLQPIREVYAETPVVHKMIMIMSLLGFVILFIAAMNYVLISVSSLASRAKAIGVHKCSGASGENIFSMFLWETSIIILVSLILVGVLVLNFDEQIEDIASASLSSLFAWRTLWVPVCVILVLFLFAGIIPGYLFSSIPVTQVFRRYTEGRRGWKRSLLFVQFTGMTFIFGVLCVVLIQYNRITTKPLGYNADGVAFTYHSFDDPESALDNLRRLSMVKDVAVCWSNITSGYSGQPVADDNGAIVFTARLNVCSYNYAPFMGIRIKEGKDLDGPNQVLVNEKFVKSIHWTDGAVGMRYEDFTVVGVMEDFPVSSYYDELKPVVFMGQQDVNDCYHVRLKAPYEENLRLLNKTIREMYPTEDIVFISLQKTIDNQYLSVLRFRNAVILAFIVILLISLMGLIGYTNDEVRRHSKEIAIRKVNGAEASHILKLLSKEVVWVALPAVLLGATGAYFMGIHWLGQFTEQIHLKVYWFVLIALAIMAVIVISVMIKSWHIANENPVKSIKNE</sequence>
<feature type="domain" description="ABC3 transporter permease C-terminal" evidence="7">
    <location>
        <begin position="644"/>
        <end position="757"/>
    </location>
</feature>
<feature type="transmembrane region" description="Helical" evidence="6">
    <location>
        <begin position="727"/>
        <end position="747"/>
    </location>
</feature>
<feature type="transmembrane region" description="Helical" evidence="6">
    <location>
        <begin position="20"/>
        <end position="41"/>
    </location>
</feature>
<evidence type="ECO:0000256" key="4">
    <source>
        <dbReference type="ARBA" id="ARBA00022989"/>
    </source>
</evidence>
<dbReference type="GO" id="GO:0005886">
    <property type="term" value="C:plasma membrane"/>
    <property type="evidence" value="ECO:0007669"/>
    <property type="project" value="UniProtKB-SubCell"/>
</dbReference>
<dbReference type="EMBL" id="QRZH01000020">
    <property type="protein sequence ID" value="RGV49338.1"/>
    <property type="molecule type" value="Genomic_DNA"/>
</dbReference>
<evidence type="ECO:0000256" key="5">
    <source>
        <dbReference type="ARBA" id="ARBA00023136"/>
    </source>
</evidence>
<feature type="transmembrane region" description="Helical" evidence="6">
    <location>
        <begin position="369"/>
        <end position="393"/>
    </location>
</feature>
<organism evidence="9 10">
    <name type="scientific">Bacteroides fragilis</name>
    <dbReference type="NCBI Taxonomy" id="817"/>
    <lineage>
        <taxon>Bacteria</taxon>
        <taxon>Pseudomonadati</taxon>
        <taxon>Bacteroidota</taxon>
        <taxon>Bacteroidia</taxon>
        <taxon>Bacteroidales</taxon>
        <taxon>Bacteroidaceae</taxon>
        <taxon>Bacteroides</taxon>
    </lineage>
</organism>
<dbReference type="RefSeq" id="WP_122143338.1">
    <property type="nucleotide sequence ID" value="NZ_JAFKPM010000003.1"/>
</dbReference>
<evidence type="ECO:0000259" key="7">
    <source>
        <dbReference type="Pfam" id="PF02687"/>
    </source>
</evidence>
<feature type="transmembrane region" description="Helical" evidence="6">
    <location>
        <begin position="693"/>
        <end position="715"/>
    </location>
</feature>
<name>A0A412XWV9_BACFG</name>
<keyword evidence="2" id="KW-1003">Cell membrane</keyword>
<reference evidence="9 10" key="1">
    <citation type="submission" date="2018-08" db="EMBL/GenBank/DDBJ databases">
        <title>A genome reference for cultivated species of the human gut microbiota.</title>
        <authorList>
            <person name="Zou Y."/>
            <person name="Xue W."/>
            <person name="Luo G."/>
        </authorList>
    </citation>
    <scope>NUCLEOTIDE SEQUENCE [LARGE SCALE GENOMIC DNA]</scope>
    <source>
        <strain evidence="9 10">AF14-26</strain>
    </source>
</reference>
<gene>
    <name evidence="9" type="ORF">DWW08_18795</name>
</gene>
<dbReference type="Pfam" id="PF12704">
    <property type="entry name" value="MacB_PCD"/>
    <property type="match status" value="1"/>
</dbReference>
<dbReference type="InterPro" id="IPR050250">
    <property type="entry name" value="Macrolide_Exporter_MacB"/>
</dbReference>
<feature type="domain" description="MacB-like periplasmic core" evidence="8">
    <location>
        <begin position="22"/>
        <end position="239"/>
    </location>
</feature>
<dbReference type="AlphaFoldDB" id="A0A412XWV9"/>
<feature type="transmembrane region" description="Helical" evidence="6">
    <location>
        <begin position="641"/>
        <end position="660"/>
    </location>
</feature>
<dbReference type="Proteomes" id="UP000286270">
    <property type="component" value="Unassembled WGS sequence"/>
</dbReference>